<sequence length="191" mass="21422">MSQLTLTEALKEHSRTTHDAVDHLVMSMNPFASHDNYRKFLQAQYEFHSTVNPIYQDAQLAGQFDGLADLARLDRVKSDMKDLEVEPYGKDVETPVITGSEAIGWLYCVEGSNVGAAILYKEAGKIDLKDDFGASHLAAHADGRMPHWRDTKAKIDELPLTDEDRAAAMKGADDAFAYFKRVIRKIYNVTE</sequence>
<dbReference type="Gene3D" id="1.20.910.10">
    <property type="entry name" value="Heme oxygenase-like"/>
    <property type="match status" value="1"/>
</dbReference>
<name>A0AAC8T7B9_9GAMM</name>
<organism evidence="1 2">
    <name type="scientific">Moraxella bovoculi</name>
    <dbReference type="NCBI Taxonomy" id="386891"/>
    <lineage>
        <taxon>Bacteria</taxon>
        <taxon>Pseudomonadati</taxon>
        <taxon>Pseudomonadota</taxon>
        <taxon>Gammaproteobacteria</taxon>
        <taxon>Moraxellales</taxon>
        <taxon>Moraxellaceae</taxon>
        <taxon>Moraxella</taxon>
    </lineage>
</organism>
<dbReference type="InterPro" id="IPR016084">
    <property type="entry name" value="Haem_Oase-like_multi-hlx"/>
</dbReference>
<dbReference type="AlphaFoldDB" id="A0AAC8T7B9"/>
<dbReference type="Proteomes" id="UP000077465">
    <property type="component" value="Chromosome"/>
</dbReference>
<dbReference type="GO" id="GO:0006788">
    <property type="term" value="P:heme oxidation"/>
    <property type="evidence" value="ECO:0007669"/>
    <property type="project" value="InterPro"/>
</dbReference>
<gene>
    <name evidence="1" type="ORF">AAX06_00780</name>
</gene>
<dbReference type="InterPro" id="IPR016053">
    <property type="entry name" value="Haem_Oase-like"/>
</dbReference>
<dbReference type="EMBL" id="CP011376">
    <property type="protein sequence ID" value="AKG06967.1"/>
    <property type="molecule type" value="Genomic_DNA"/>
</dbReference>
<dbReference type="RefSeq" id="WP_046695919.1">
    <property type="nucleotide sequence ID" value="NZ_CP011376.1"/>
</dbReference>
<dbReference type="CDD" id="cd19166">
    <property type="entry name" value="HemeO-bac"/>
    <property type="match status" value="1"/>
</dbReference>
<protein>
    <submittedName>
        <fullName evidence="1">Heme oxygenase</fullName>
    </submittedName>
</protein>
<proteinExistence type="predicted"/>
<accession>A0AAC8T7B9</accession>
<dbReference type="Pfam" id="PF01126">
    <property type="entry name" value="Heme_oxygenase"/>
    <property type="match status" value="1"/>
</dbReference>
<dbReference type="GO" id="GO:0004392">
    <property type="term" value="F:heme oxygenase (decyclizing) activity"/>
    <property type="evidence" value="ECO:0007669"/>
    <property type="project" value="InterPro"/>
</dbReference>
<dbReference type="SUPFAM" id="SSF48613">
    <property type="entry name" value="Heme oxygenase-like"/>
    <property type="match status" value="1"/>
</dbReference>
<evidence type="ECO:0000313" key="2">
    <source>
        <dbReference type="Proteomes" id="UP000077465"/>
    </source>
</evidence>
<reference evidence="1 2" key="1">
    <citation type="submission" date="2015-05" db="EMBL/GenBank/DDBJ databases">
        <authorList>
            <person name="Dickey A."/>
            <person name="Clawson M."/>
            <person name="Bono J."/>
            <person name="Loy J.D."/>
        </authorList>
    </citation>
    <scope>NUCLEOTIDE SEQUENCE [LARGE SCALE GENOMIC DNA]</scope>
    <source>
        <strain evidence="1 2">22581</strain>
    </source>
</reference>
<evidence type="ECO:0000313" key="1">
    <source>
        <dbReference type="EMBL" id="AKG06967.1"/>
    </source>
</evidence>